<evidence type="ECO:0000256" key="1">
    <source>
        <dbReference type="SAM" id="MobiDB-lite"/>
    </source>
</evidence>
<gene>
    <name evidence="2" type="ORF">DAEQUDRAFT_730232</name>
</gene>
<name>A0A165N4Y5_9APHY</name>
<reference evidence="2 3" key="1">
    <citation type="journal article" date="2016" name="Mol. Biol. Evol.">
        <title>Comparative Genomics of Early-Diverging Mushroom-Forming Fungi Provides Insights into the Origins of Lignocellulose Decay Capabilities.</title>
        <authorList>
            <person name="Nagy L.G."/>
            <person name="Riley R."/>
            <person name="Tritt A."/>
            <person name="Adam C."/>
            <person name="Daum C."/>
            <person name="Floudas D."/>
            <person name="Sun H."/>
            <person name="Yadav J.S."/>
            <person name="Pangilinan J."/>
            <person name="Larsson K.H."/>
            <person name="Matsuura K."/>
            <person name="Barry K."/>
            <person name="Labutti K."/>
            <person name="Kuo R."/>
            <person name="Ohm R.A."/>
            <person name="Bhattacharya S.S."/>
            <person name="Shirouzu T."/>
            <person name="Yoshinaga Y."/>
            <person name="Martin F.M."/>
            <person name="Grigoriev I.V."/>
            <person name="Hibbett D.S."/>
        </authorList>
    </citation>
    <scope>NUCLEOTIDE SEQUENCE [LARGE SCALE GENOMIC DNA]</scope>
    <source>
        <strain evidence="2 3">L-15889</strain>
    </source>
</reference>
<accession>A0A165N4Y5</accession>
<evidence type="ECO:0000313" key="2">
    <source>
        <dbReference type="EMBL" id="KZT66521.1"/>
    </source>
</evidence>
<sequence length="246" mass="27867">MPLSSSRIATIALPSVDPPGEKCKLLPPYDQPPFKRGALTAERIGCVSSMNPLSRLHRSLIPDMNAMWKPPMFFYGWSIGDLLPRLLAYAEEHKLTRYTVIGKVHKPTTPSGEKLYESDDDSDDSDSDVSRIHWGDTDDEDDEEDDEEGGVVLDEIESAQNALWAMAREAGVPLRHLHTYNWPFSIRGALHYPSHFVISLYSNYELDRTVPEEDVIMVQKYLGIQEAPAWYVSGTNSTWERVAPRF</sequence>
<organism evidence="2 3">
    <name type="scientific">Daedalea quercina L-15889</name>
    <dbReference type="NCBI Taxonomy" id="1314783"/>
    <lineage>
        <taxon>Eukaryota</taxon>
        <taxon>Fungi</taxon>
        <taxon>Dikarya</taxon>
        <taxon>Basidiomycota</taxon>
        <taxon>Agaricomycotina</taxon>
        <taxon>Agaricomycetes</taxon>
        <taxon>Polyporales</taxon>
        <taxon>Fomitopsis</taxon>
    </lineage>
</organism>
<evidence type="ECO:0000313" key="3">
    <source>
        <dbReference type="Proteomes" id="UP000076727"/>
    </source>
</evidence>
<proteinExistence type="predicted"/>
<dbReference type="OrthoDB" id="2795988at2759"/>
<feature type="compositionally biased region" description="Acidic residues" evidence="1">
    <location>
        <begin position="118"/>
        <end position="127"/>
    </location>
</feature>
<feature type="region of interest" description="Disordered" evidence="1">
    <location>
        <begin position="109"/>
        <end position="149"/>
    </location>
</feature>
<protein>
    <submittedName>
        <fullName evidence="2">Uncharacterized protein</fullName>
    </submittedName>
</protein>
<keyword evidence="3" id="KW-1185">Reference proteome</keyword>
<dbReference type="Proteomes" id="UP000076727">
    <property type="component" value="Unassembled WGS sequence"/>
</dbReference>
<dbReference type="EMBL" id="KV429088">
    <property type="protein sequence ID" value="KZT66521.1"/>
    <property type="molecule type" value="Genomic_DNA"/>
</dbReference>
<dbReference type="AlphaFoldDB" id="A0A165N4Y5"/>
<feature type="compositionally biased region" description="Acidic residues" evidence="1">
    <location>
        <begin position="137"/>
        <end position="149"/>
    </location>
</feature>